<dbReference type="InterPro" id="IPR013324">
    <property type="entry name" value="RNA_pol_sigma_r3/r4-like"/>
</dbReference>
<evidence type="ECO:0000313" key="2">
    <source>
        <dbReference type="EMBL" id="NOU98677.1"/>
    </source>
</evidence>
<name>A0ABX1ZG80_9BACL</name>
<gene>
    <name evidence="2" type="ORF">GC097_01370</name>
</gene>
<protein>
    <recommendedName>
        <fullName evidence="1">RNA polymerase sigma factor 70 region 4 type 2 domain-containing protein</fullName>
    </recommendedName>
</protein>
<dbReference type="EMBL" id="WHNZ01000007">
    <property type="protein sequence ID" value="NOU98677.1"/>
    <property type="molecule type" value="Genomic_DNA"/>
</dbReference>
<feature type="domain" description="RNA polymerase sigma factor 70 region 4 type 2" evidence="1">
    <location>
        <begin position="13"/>
        <end position="65"/>
    </location>
</feature>
<dbReference type="CDD" id="cd06171">
    <property type="entry name" value="Sigma70_r4"/>
    <property type="match status" value="1"/>
</dbReference>
<reference evidence="2 3" key="1">
    <citation type="submission" date="2019-10" db="EMBL/GenBank/DDBJ databases">
        <title>Description of Paenibacillus pedi sp. nov.</title>
        <authorList>
            <person name="Carlier A."/>
            <person name="Qi S."/>
        </authorList>
    </citation>
    <scope>NUCLEOTIDE SEQUENCE [LARGE SCALE GENOMIC DNA]</scope>
    <source>
        <strain evidence="2 3">LMG 31457</strain>
    </source>
</reference>
<comment type="caution">
    <text evidence="2">The sequence shown here is derived from an EMBL/GenBank/DDBJ whole genome shotgun (WGS) entry which is preliminary data.</text>
</comment>
<evidence type="ECO:0000313" key="3">
    <source>
        <dbReference type="Proteomes" id="UP000618579"/>
    </source>
</evidence>
<dbReference type="SUPFAM" id="SSF88659">
    <property type="entry name" value="Sigma3 and sigma4 domains of RNA polymerase sigma factors"/>
    <property type="match status" value="1"/>
</dbReference>
<dbReference type="Pfam" id="PF08281">
    <property type="entry name" value="Sigma70_r4_2"/>
    <property type="match status" value="1"/>
</dbReference>
<sequence length="84" mass="9757">MLGRDIVKDEVNEQLWDEVSSLSFKSREVIYLHYYLDLKFTEIAEILNIPIGTCKSRLNTALKSLRKKIPECEYTMKPSSRFGG</sequence>
<dbReference type="Proteomes" id="UP000618579">
    <property type="component" value="Unassembled WGS sequence"/>
</dbReference>
<organism evidence="2 3">
    <name type="scientific">Paenibacillus planticolens</name>
    <dbReference type="NCBI Taxonomy" id="2654976"/>
    <lineage>
        <taxon>Bacteria</taxon>
        <taxon>Bacillati</taxon>
        <taxon>Bacillota</taxon>
        <taxon>Bacilli</taxon>
        <taxon>Bacillales</taxon>
        <taxon>Paenibacillaceae</taxon>
        <taxon>Paenibacillus</taxon>
    </lineage>
</organism>
<accession>A0ABX1ZG80</accession>
<dbReference type="InterPro" id="IPR036388">
    <property type="entry name" value="WH-like_DNA-bd_sf"/>
</dbReference>
<dbReference type="Gene3D" id="1.10.10.10">
    <property type="entry name" value="Winged helix-like DNA-binding domain superfamily/Winged helix DNA-binding domain"/>
    <property type="match status" value="1"/>
</dbReference>
<evidence type="ECO:0000259" key="1">
    <source>
        <dbReference type="Pfam" id="PF08281"/>
    </source>
</evidence>
<keyword evidence="3" id="KW-1185">Reference proteome</keyword>
<proteinExistence type="predicted"/>
<dbReference type="InterPro" id="IPR013249">
    <property type="entry name" value="RNA_pol_sigma70_r4_t2"/>
</dbReference>